<organism evidence="3 4">
    <name type="scientific">Paenibacillus uliginis N3/975</name>
    <dbReference type="NCBI Taxonomy" id="1313296"/>
    <lineage>
        <taxon>Bacteria</taxon>
        <taxon>Bacillati</taxon>
        <taxon>Bacillota</taxon>
        <taxon>Bacilli</taxon>
        <taxon>Bacillales</taxon>
        <taxon>Paenibacillaceae</taxon>
        <taxon>Paenibacillus</taxon>
    </lineage>
</organism>
<gene>
    <name evidence="3" type="ORF">SAMN05661091_5837</name>
</gene>
<dbReference type="EMBL" id="LT840184">
    <property type="protein sequence ID" value="SMF92467.1"/>
    <property type="molecule type" value="Genomic_DNA"/>
</dbReference>
<keyword evidence="4" id="KW-1185">Reference proteome</keyword>
<keyword evidence="1" id="KW-0472">Membrane</keyword>
<evidence type="ECO:0000313" key="4">
    <source>
        <dbReference type="Proteomes" id="UP000192940"/>
    </source>
</evidence>
<dbReference type="InterPro" id="IPR025436">
    <property type="entry name" value="DUF4179"/>
</dbReference>
<accession>A0A1X7HTD1</accession>
<keyword evidence="1" id="KW-0812">Transmembrane</keyword>
<keyword evidence="1" id="KW-1133">Transmembrane helix</keyword>
<dbReference type="STRING" id="1313296.SAMN05661091_5837"/>
<feature type="domain" description="DUF4179" evidence="2">
    <location>
        <begin position="50"/>
        <end position="127"/>
    </location>
</feature>
<dbReference type="AlphaFoldDB" id="A0A1X7HTD1"/>
<dbReference type="RefSeq" id="WP_208916542.1">
    <property type="nucleotide sequence ID" value="NZ_LT840184.1"/>
</dbReference>
<sequence length="549" mass="61845">MERIEKNLKDQMKASNTVSYPDFDRMWSSIQQNELKVVGSESIPLRPRKRKQTAIVVGISVALMATPVYAALTYDWSSLLSYRAGIQSALEQGLGQTIEQSVTNNDITLTLHTAFTDENRTFLLYSLDPGSSWDGKQVSFDHIGLKDHQGNPIDGYYSHQWNAELGVFQGYFETEWVVDGSITDVEFTMENIRFTGDGKQIINFDPHNPKTQVFQIQKDGIGSVTLQSFDQSGDKVLLKSAVTFTDPELQHRSWVRIQAMNDKNEPIIEAGTPISGTPGDSGEYLSQQIFKSDQLREKGTQFQLGYDRTLGTANGTWSVNMALSKKQLESGSFKEELNIPLDQVPGGTEIHEMIVTPTQVRLILTHEEKYTTVPYMKYQLDVGGTLLNGGIWYVPDQSDKTELRFEMTGLDAASLTNKPVSLIAKHRVDEHAGDKNPIRLTGISGKHQSLTTNIAGYPITWTYYMKENNLYVESLSSDPRFGGVNQTYYFDGKEPNYGKSAMISLLGNGDNREMDVYEKFDKSELEIYIMNYTTEKPEDELRVQLKNGK</sequence>
<evidence type="ECO:0000259" key="2">
    <source>
        <dbReference type="Pfam" id="PF13786"/>
    </source>
</evidence>
<proteinExistence type="predicted"/>
<dbReference type="Pfam" id="PF13786">
    <property type="entry name" value="DUF4179"/>
    <property type="match status" value="1"/>
</dbReference>
<dbReference type="Gene3D" id="2.60.40.1630">
    <property type="entry name" value="bacillus anthracis domain"/>
    <property type="match status" value="1"/>
</dbReference>
<reference evidence="4" key="1">
    <citation type="submission" date="2017-04" db="EMBL/GenBank/DDBJ databases">
        <authorList>
            <person name="Varghese N."/>
            <person name="Submissions S."/>
        </authorList>
    </citation>
    <scope>NUCLEOTIDE SEQUENCE [LARGE SCALE GENOMIC DNA]</scope>
    <source>
        <strain evidence="4">N3/975</strain>
    </source>
</reference>
<evidence type="ECO:0000313" key="3">
    <source>
        <dbReference type="EMBL" id="SMF92467.1"/>
    </source>
</evidence>
<protein>
    <recommendedName>
        <fullName evidence="2">DUF4179 domain-containing protein</fullName>
    </recommendedName>
</protein>
<feature type="transmembrane region" description="Helical" evidence="1">
    <location>
        <begin position="53"/>
        <end position="72"/>
    </location>
</feature>
<evidence type="ECO:0000256" key="1">
    <source>
        <dbReference type="SAM" id="Phobius"/>
    </source>
</evidence>
<name>A0A1X7HTD1_9BACL</name>
<dbReference type="Proteomes" id="UP000192940">
    <property type="component" value="Chromosome I"/>
</dbReference>